<dbReference type="EMBL" id="VSRR010004460">
    <property type="protein sequence ID" value="MPC39735.1"/>
    <property type="molecule type" value="Genomic_DNA"/>
</dbReference>
<evidence type="ECO:0000313" key="2">
    <source>
        <dbReference type="Proteomes" id="UP000324222"/>
    </source>
</evidence>
<evidence type="ECO:0000313" key="1">
    <source>
        <dbReference type="EMBL" id="MPC39735.1"/>
    </source>
</evidence>
<dbReference type="AlphaFoldDB" id="A0A5B7F218"/>
<gene>
    <name evidence="1" type="ORF">E2C01_033283</name>
</gene>
<sequence length="60" mass="6606">MKQTAIAKGVWLGQCGGREAGGGRRACRLPEVATLATQRTLELWSSRRSLSRAQNEAKYE</sequence>
<protein>
    <submittedName>
        <fullName evidence="1">Uncharacterized protein</fullName>
    </submittedName>
</protein>
<proteinExistence type="predicted"/>
<keyword evidence="2" id="KW-1185">Reference proteome</keyword>
<dbReference type="Proteomes" id="UP000324222">
    <property type="component" value="Unassembled WGS sequence"/>
</dbReference>
<accession>A0A5B7F218</accession>
<comment type="caution">
    <text evidence="1">The sequence shown here is derived from an EMBL/GenBank/DDBJ whole genome shotgun (WGS) entry which is preliminary data.</text>
</comment>
<name>A0A5B7F218_PORTR</name>
<reference evidence="1 2" key="1">
    <citation type="submission" date="2019-05" db="EMBL/GenBank/DDBJ databases">
        <title>Another draft genome of Portunus trituberculatus and its Hox gene families provides insights of decapod evolution.</title>
        <authorList>
            <person name="Jeong J.-H."/>
            <person name="Song I."/>
            <person name="Kim S."/>
            <person name="Choi T."/>
            <person name="Kim D."/>
            <person name="Ryu S."/>
            <person name="Kim W."/>
        </authorList>
    </citation>
    <scope>NUCLEOTIDE SEQUENCE [LARGE SCALE GENOMIC DNA]</scope>
    <source>
        <tissue evidence="1">Muscle</tissue>
    </source>
</reference>
<organism evidence="1 2">
    <name type="scientific">Portunus trituberculatus</name>
    <name type="common">Swimming crab</name>
    <name type="synonym">Neptunus trituberculatus</name>
    <dbReference type="NCBI Taxonomy" id="210409"/>
    <lineage>
        <taxon>Eukaryota</taxon>
        <taxon>Metazoa</taxon>
        <taxon>Ecdysozoa</taxon>
        <taxon>Arthropoda</taxon>
        <taxon>Crustacea</taxon>
        <taxon>Multicrustacea</taxon>
        <taxon>Malacostraca</taxon>
        <taxon>Eumalacostraca</taxon>
        <taxon>Eucarida</taxon>
        <taxon>Decapoda</taxon>
        <taxon>Pleocyemata</taxon>
        <taxon>Brachyura</taxon>
        <taxon>Eubrachyura</taxon>
        <taxon>Portunoidea</taxon>
        <taxon>Portunidae</taxon>
        <taxon>Portuninae</taxon>
        <taxon>Portunus</taxon>
    </lineage>
</organism>